<name>A0A2M4D8X5_ANODA</name>
<dbReference type="AlphaFoldDB" id="A0A2M4D8X5"/>
<protein>
    <submittedName>
        <fullName evidence="1">Putative secreted protein</fullName>
    </submittedName>
</protein>
<organism evidence="1">
    <name type="scientific">Anopheles darlingi</name>
    <name type="common">Mosquito</name>
    <dbReference type="NCBI Taxonomy" id="43151"/>
    <lineage>
        <taxon>Eukaryota</taxon>
        <taxon>Metazoa</taxon>
        <taxon>Ecdysozoa</taxon>
        <taxon>Arthropoda</taxon>
        <taxon>Hexapoda</taxon>
        <taxon>Insecta</taxon>
        <taxon>Pterygota</taxon>
        <taxon>Neoptera</taxon>
        <taxon>Endopterygota</taxon>
        <taxon>Diptera</taxon>
        <taxon>Nematocera</taxon>
        <taxon>Culicoidea</taxon>
        <taxon>Culicidae</taxon>
        <taxon>Anophelinae</taxon>
        <taxon>Anopheles</taxon>
    </lineage>
</organism>
<proteinExistence type="predicted"/>
<reference evidence="1" key="1">
    <citation type="submission" date="2018-01" db="EMBL/GenBank/DDBJ databases">
        <title>An insight into the sialome of Amazonian anophelines.</title>
        <authorList>
            <person name="Ribeiro J.M."/>
            <person name="Scarpassa V."/>
            <person name="Calvo E."/>
        </authorList>
    </citation>
    <scope>NUCLEOTIDE SEQUENCE</scope>
</reference>
<evidence type="ECO:0000313" key="1">
    <source>
        <dbReference type="EMBL" id="MBW74030.1"/>
    </source>
</evidence>
<dbReference type="EMBL" id="GGFL01009852">
    <property type="protein sequence ID" value="MBW74030.1"/>
    <property type="molecule type" value="Transcribed_RNA"/>
</dbReference>
<accession>A0A2M4D8X5</accession>
<sequence length="111" mass="12691">MKALSLSLFCLVNARREPLANSDEWAHKKEGTRDRNFDKGMRRRRDRVCRLTAAGFDLSVRRSAFALALCLYNFCCRVPFNRAGRALHRTPLQSRSLDRAFTPTGSSVPYP</sequence>